<gene>
    <name evidence="2" type="ORF">X777_07411</name>
</gene>
<dbReference type="Proteomes" id="UP000053097">
    <property type="component" value="Unassembled WGS sequence"/>
</dbReference>
<reference evidence="2 3" key="1">
    <citation type="journal article" date="2014" name="Curr. Biol.">
        <title>The genome of the clonal raider ant Cerapachys biroi.</title>
        <authorList>
            <person name="Oxley P.R."/>
            <person name="Ji L."/>
            <person name="Fetter-Pruneda I."/>
            <person name="McKenzie S.K."/>
            <person name="Li C."/>
            <person name="Hu H."/>
            <person name="Zhang G."/>
            <person name="Kronauer D.J."/>
        </authorList>
    </citation>
    <scope>NUCLEOTIDE SEQUENCE [LARGE SCALE GENOMIC DNA]</scope>
</reference>
<name>A0A026WB99_OOCBI</name>
<evidence type="ECO:0000256" key="1">
    <source>
        <dbReference type="SAM" id="SignalP"/>
    </source>
</evidence>
<protein>
    <recommendedName>
        <fullName evidence="4">Pacifastin domain-containing protein</fullName>
    </recommendedName>
</protein>
<evidence type="ECO:0000313" key="3">
    <source>
        <dbReference type="Proteomes" id="UP000053097"/>
    </source>
</evidence>
<dbReference type="EMBL" id="KK107304">
    <property type="protein sequence ID" value="EZA52941.1"/>
    <property type="molecule type" value="Genomic_DNA"/>
</dbReference>
<evidence type="ECO:0008006" key="4">
    <source>
        <dbReference type="Google" id="ProtNLM"/>
    </source>
</evidence>
<evidence type="ECO:0000313" key="2">
    <source>
        <dbReference type="EMBL" id="EZA52941.1"/>
    </source>
</evidence>
<feature type="signal peptide" evidence="1">
    <location>
        <begin position="1"/>
        <end position="20"/>
    </location>
</feature>
<proteinExistence type="predicted"/>
<sequence length="93" mass="10424">MKLFAILCIFLLVVVDLSMQIPQYVNCPEEFPRASMECACCKVTCSSDGDALRMDAVACGEFHCPEEKLLKYEGGDNTLLFHKFLPSRKTAEI</sequence>
<accession>A0A026WB99</accession>
<organism evidence="2 3">
    <name type="scientific">Ooceraea biroi</name>
    <name type="common">Clonal raider ant</name>
    <name type="synonym">Cerapachys biroi</name>
    <dbReference type="NCBI Taxonomy" id="2015173"/>
    <lineage>
        <taxon>Eukaryota</taxon>
        <taxon>Metazoa</taxon>
        <taxon>Ecdysozoa</taxon>
        <taxon>Arthropoda</taxon>
        <taxon>Hexapoda</taxon>
        <taxon>Insecta</taxon>
        <taxon>Pterygota</taxon>
        <taxon>Neoptera</taxon>
        <taxon>Endopterygota</taxon>
        <taxon>Hymenoptera</taxon>
        <taxon>Apocrita</taxon>
        <taxon>Aculeata</taxon>
        <taxon>Formicoidea</taxon>
        <taxon>Formicidae</taxon>
        <taxon>Dorylinae</taxon>
        <taxon>Ooceraea</taxon>
    </lineage>
</organism>
<feature type="chain" id="PRO_5001541001" description="Pacifastin domain-containing protein" evidence="1">
    <location>
        <begin position="21"/>
        <end position="93"/>
    </location>
</feature>
<keyword evidence="1" id="KW-0732">Signal</keyword>
<dbReference type="AlphaFoldDB" id="A0A026WB99"/>
<keyword evidence="3" id="KW-1185">Reference proteome</keyword>